<accession>A0ABP1Q2H7</accession>
<sequence>MEKSKAASNSNVEVDDSGQSRLPSGSSNLNVNSNVTVIQSVGTDTTDHNEIETTTFAVPTAPSYGPFHRHRRLTLVALSPVTSTSSPSLPLIPVIHADLRFRPFTSVYFADRLNSVCSSWTPEFISHYGISTLLNLVTEKIFRDSAMQYNVFLLDATICPTSSVNTGWLGPGARLDLGGSHEVEVRFRTFFQANGKPYVIHIFDSTASDNGLSVSGPSTAVVSVMKFTLEYMHVKFQKKQLVPDIFAKAAGTYEVLESEKVKLKSPTGQELVYPKTYIFYTENRRQSAISSSAAGAEALV</sequence>
<proteinExistence type="predicted"/>
<evidence type="ECO:0000256" key="1">
    <source>
        <dbReference type="SAM" id="MobiDB-lite"/>
    </source>
</evidence>
<keyword evidence="3" id="KW-1185">Reference proteome</keyword>
<feature type="compositionally biased region" description="Polar residues" evidence="1">
    <location>
        <begin position="1"/>
        <end position="23"/>
    </location>
</feature>
<dbReference type="EMBL" id="CAXLJM020000019">
    <property type="protein sequence ID" value="CAL8084846.1"/>
    <property type="molecule type" value="Genomic_DNA"/>
</dbReference>
<comment type="caution">
    <text evidence="2">The sequence shown here is derived from an EMBL/GenBank/DDBJ whole genome shotgun (WGS) entry which is preliminary data.</text>
</comment>
<protein>
    <submittedName>
        <fullName evidence="2">Uncharacterized protein</fullName>
    </submittedName>
</protein>
<dbReference type="Proteomes" id="UP001642540">
    <property type="component" value="Unassembled WGS sequence"/>
</dbReference>
<evidence type="ECO:0000313" key="3">
    <source>
        <dbReference type="Proteomes" id="UP001642540"/>
    </source>
</evidence>
<organism evidence="2 3">
    <name type="scientific">Orchesella dallaii</name>
    <dbReference type="NCBI Taxonomy" id="48710"/>
    <lineage>
        <taxon>Eukaryota</taxon>
        <taxon>Metazoa</taxon>
        <taxon>Ecdysozoa</taxon>
        <taxon>Arthropoda</taxon>
        <taxon>Hexapoda</taxon>
        <taxon>Collembola</taxon>
        <taxon>Entomobryomorpha</taxon>
        <taxon>Entomobryoidea</taxon>
        <taxon>Orchesellidae</taxon>
        <taxon>Orchesellinae</taxon>
        <taxon>Orchesella</taxon>
    </lineage>
</organism>
<evidence type="ECO:0000313" key="2">
    <source>
        <dbReference type="EMBL" id="CAL8084846.1"/>
    </source>
</evidence>
<reference evidence="2 3" key="1">
    <citation type="submission" date="2024-08" db="EMBL/GenBank/DDBJ databases">
        <authorList>
            <person name="Cucini C."/>
            <person name="Frati F."/>
        </authorList>
    </citation>
    <scope>NUCLEOTIDE SEQUENCE [LARGE SCALE GENOMIC DNA]</scope>
</reference>
<name>A0ABP1Q2H7_9HEXA</name>
<gene>
    <name evidence="2" type="ORF">ODALV1_LOCUS5921</name>
</gene>
<feature type="region of interest" description="Disordered" evidence="1">
    <location>
        <begin position="1"/>
        <end position="31"/>
    </location>
</feature>